<keyword evidence="2" id="KW-0472">Membrane</keyword>
<gene>
    <name evidence="3" type="ORF">LARSCL_LOCUS17430</name>
</gene>
<comment type="caution">
    <text evidence="3">The sequence shown here is derived from an EMBL/GenBank/DDBJ whole genome shotgun (WGS) entry which is preliminary data.</text>
</comment>
<evidence type="ECO:0000256" key="2">
    <source>
        <dbReference type="SAM" id="Phobius"/>
    </source>
</evidence>
<keyword evidence="2" id="KW-0812">Transmembrane</keyword>
<keyword evidence="2" id="KW-1133">Transmembrane helix</keyword>
<dbReference type="AlphaFoldDB" id="A0AAV2B737"/>
<proteinExistence type="predicted"/>
<organism evidence="3 4">
    <name type="scientific">Larinioides sclopetarius</name>
    <dbReference type="NCBI Taxonomy" id="280406"/>
    <lineage>
        <taxon>Eukaryota</taxon>
        <taxon>Metazoa</taxon>
        <taxon>Ecdysozoa</taxon>
        <taxon>Arthropoda</taxon>
        <taxon>Chelicerata</taxon>
        <taxon>Arachnida</taxon>
        <taxon>Araneae</taxon>
        <taxon>Araneomorphae</taxon>
        <taxon>Entelegynae</taxon>
        <taxon>Araneoidea</taxon>
        <taxon>Araneidae</taxon>
        <taxon>Larinioides</taxon>
    </lineage>
</organism>
<dbReference type="Proteomes" id="UP001497382">
    <property type="component" value="Unassembled WGS sequence"/>
</dbReference>
<dbReference type="EMBL" id="CAXIEN010000298">
    <property type="protein sequence ID" value="CAL1292043.1"/>
    <property type="molecule type" value="Genomic_DNA"/>
</dbReference>
<name>A0AAV2B737_9ARAC</name>
<sequence>MQMLVNERHTHRRSSVPRDVEEGPVRTGGQAKQTAILKLGRKSYAFYFTTTICGFIGSVFFYLWYCYYHQMSWKLDFTVSLNINGGIGCNCPAVHYFKTLCKRLMVSENMKKQHLTYLLLL</sequence>
<evidence type="ECO:0000313" key="3">
    <source>
        <dbReference type="EMBL" id="CAL1292043.1"/>
    </source>
</evidence>
<evidence type="ECO:0000313" key="4">
    <source>
        <dbReference type="Proteomes" id="UP001497382"/>
    </source>
</evidence>
<evidence type="ECO:0000256" key="1">
    <source>
        <dbReference type="SAM" id="MobiDB-lite"/>
    </source>
</evidence>
<protein>
    <submittedName>
        <fullName evidence="3">Uncharacterized protein</fullName>
    </submittedName>
</protein>
<accession>A0AAV2B737</accession>
<keyword evidence="4" id="KW-1185">Reference proteome</keyword>
<feature type="region of interest" description="Disordered" evidence="1">
    <location>
        <begin position="1"/>
        <end position="26"/>
    </location>
</feature>
<reference evidence="3 4" key="1">
    <citation type="submission" date="2024-04" db="EMBL/GenBank/DDBJ databases">
        <authorList>
            <person name="Rising A."/>
            <person name="Reimegard J."/>
            <person name="Sonavane S."/>
            <person name="Akerstrom W."/>
            <person name="Nylinder S."/>
            <person name="Hedman E."/>
            <person name="Kallberg Y."/>
        </authorList>
    </citation>
    <scope>NUCLEOTIDE SEQUENCE [LARGE SCALE GENOMIC DNA]</scope>
</reference>
<feature type="transmembrane region" description="Helical" evidence="2">
    <location>
        <begin position="44"/>
        <end position="65"/>
    </location>
</feature>